<dbReference type="InterPro" id="IPR007235">
    <property type="entry name" value="Glyco_trans_28_C"/>
</dbReference>
<evidence type="ECO:0000313" key="2">
    <source>
        <dbReference type="EMBL" id="QCI62924.1"/>
    </source>
</evidence>
<proteinExistence type="predicted"/>
<dbReference type="GO" id="GO:0016758">
    <property type="term" value="F:hexosyltransferase activity"/>
    <property type="evidence" value="ECO:0007669"/>
    <property type="project" value="InterPro"/>
</dbReference>
<sequence length="409" mass="45072">MTTMTKPNAVLEIFYMDAGGGHRSAMNALKDVLAERYPGWQVKPVDLQKLLEPIDPIHRITRRITRPLQRILGQIAPKLALEPVQAQDVYNTALKHGSTRGLGAILPILQAFIRLFALELEEILRQHWREPGHDKPDLVVSVIPNFNGVMFRALKDVHPDVPFVTIMTDMVDCPPNFWMEDQDQVMICGTQKAVEQAKASGFYPAANLIEVSGMMLKGSFYDQPDAARLSHSALGLSPDRATGLIMFGGNGSLTASLAILNRLEKAGLEIQTIVMCGNNKKLHDALRGRAGCHAVGFVSNVADYMRLADFVIGKPGPGSISEAIHMGCPVIVERNANTMPQERPNVDWILDMSVGIAVKSFEKQIVGAVQRLLNDIESYKRNIRTNVPYNCAVFEVATHLGHLVAARGR</sequence>
<dbReference type="PANTHER" id="PTHR43025">
    <property type="entry name" value="MONOGALACTOSYLDIACYLGLYCEROL SYNTHASE"/>
    <property type="match status" value="1"/>
</dbReference>
<evidence type="ECO:0000313" key="3">
    <source>
        <dbReference type="Proteomes" id="UP000298781"/>
    </source>
</evidence>
<keyword evidence="3" id="KW-1185">Reference proteome</keyword>
<organism evidence="2 3">
    <name type="scientific">Phreatobacter stygius</name>
    <dbReference type="NCBI Taxonomy" id="1940610"/>
    <lineage>
        <taxon>Bacteria</taxon>
        <taxon>Pseudomonadati</taxon>
        <taxon>Pseudomonadota</taxon>
        <taxon>Alphaproteobacteria</taxon>
        <taxon>Hyphomicrobiales</taxon>
        <taxon>Phreatobacteraceae</taxon>
        <taxon>Phreatobacter</taxon>
    </lineage>
</organism>
<protein>
    <submittedName>
        <fullName evidence="2">Galactosyldiacylglycerol synthase</fullName>
    </submittedName>
</protein>
<dbReference type="Proteomes" id="UP000298781">
    <property type="component" value="Chromosome"/>
</dbReference>
<dbReference type="InterPro" id="IPR050519">
    <property type="entry name" value="Glycosyltransf_28_UgtP"/>
</dbReference>
<dbReference type="Gene3D" id="3.40.50.2000">
    <property type="entry name" value="Glycogen Phosphorylase B"/>
    <property type="match status" value="1"/>
</dbReference>
<gene>
    <name evidence="2" type="ORF">E8M01_00885</name>
</gene>
<feature type="domain" description="Glycosyl transferase family 28 C-terminal" evidence="1">
    <location>
        <begin position="260"/>
        <end position="332"/>
    </location>
</feature>
<dbReference type="AlphaFoldDB" id="A0A4D7AP32"/>
<dbReference type="OrthoDB" id="9809594at2"/>
<dbReference type="RefSeq" id="WP_136958387.1">
    <property type="nucleotide sequence ID" value="NZ_CP039690.1"/>
</dbReference>
<dbReference type="SUPFAM" id="SSF53756">
    <property type="entry name" value="UDP-Glycosyltransferase/glycogen phosphorylase"/>
    <property type="match status" value="1"/>
</dbReference>
<reference evidence="2 3" key="1">
    <citation type="submission" date="2019-04" db="EMBL/GenBank/DDBJ databases">
        <title>Phreatobacter aquaticus sp. nov.</title>
        <authorList>
            <person name="Choi A."/>
        </authorList>
    </citation>
    <scope>NUCLEOTIDE SEQUENCE [LARGE SCALE GENOMIC DNA]</scope>
    <source>
        <strain evidence="2 3">KCTC 52518</strain>
    </source>
</reference>
<dbReference type="Pfam" id="PF04101">
    <property type="entry name" value="Glyco_tran_28_C"/>
    <property type="match status" value="1"/>
</dbReference>
<dbReference type="PANTHER" id="PTHR43025:SF3">
    <property type="entry name" value="MONOGALACTOSYLDIACYLGLYCEROL SYNTHASE 1, CHLOROPLASTIC"/>
    <property type="match status" value="1"/>
</dbReference>
<dbReference type="EMBL" id="CP039690">
    <property type="protein sequence ID" value="QCI62924.1"/>
    <property type="molecule type" value="Genomic_DNA"/>
</dbReference>
<accession>A0A4D7AP32</accession>
<dbReference type="KEGG" id="pstg:E8M01_00885"/>
<name>A0A4D7AP32_9HYPH</name>
<evidence type="ECO:0000259" key="1">
    <source>
        <dbReference type="Pfam" id="PF04101"/>
    </source>
</evidence>